<dbReference type="GO" id="GO:0009401">
    <property type="term" value="P:phosphoenolpyruvate-dependent sugar phosphotransferase system"/>
    <property type="evidence" value="ECO:0007669"/>
    <property type="project" value="UniProtKB-KW"/>
</dbReference>
<dbReference type="InterPro" id="IPR013012">
    <property type="entry name" value="PTS_EIIB_3"/>
</dbReference>
<evidence type="ECO:0000256" key="7">
    <source>
        <dbReference type="PROSITE-ProRule" id="PRU00423"/>
    </source>
</evidence>
<dbReference type="InterPro" id="IPR036095">
    <property type="entry name" value="PTS_EIIB-like_sf"/>
</dbReference>
<keyword evidence="6" id="KW-0418">Kinase</keyword>
<evidence type="ECO:0000256" key="2">
    <source>
        <dbReference type="ARBA" id="ARBA00022553"/>
    </source>
</evidence>
<dbReference type="Pfam" id="PF02302">
    <property type="entry name" value="PTS_IIB"/>
    <property type="match status" value="1"/>
</dbReference>
<sequence length="115" mass="11670">MRILVVCGAGASSTFVAQRLRQAATAAGRDWQTAAGTESTVSSAFADLILIGPHLADRVSVIRNATDTPVALLPSDVFGDRDGTRTLALVDAALSAAPPDAATSTHLPSTAKGTP</sequence>
<evidence type="ECO:0000259" key="8">
    <source>
        <dbReference type="PROSITE" id="PS51100"/>
    </source>
</evidence>
<evidence type="ECO:0000256" key="5">
    <source>
        <dbReference type="ARBA" id="ARBA00022683"/>
    </source>
</evidence>
<gene>
    <name evidence="9" type="ORF">HD600_000296</name>
</gene>
<dbReference type="EMBL" id="JACHMU010000001">
    <property type="protein sequence ID" value="MBB5741799.1"/>
    <property type="molecule type" value="Genomic_DNA"/>
</dbReference>
<name>A0A7W9CA08_9MICO</name>
<keyword evidence="1" id="KW-0813">Transport</keyword>
<protein>
    <submittedName>
        <fullName evidence="9">PTS system cellobiose-specific IIB component</fullName>
    </submittedName>
</protein>
<dbReference type="SUPFAM" id="SSF52794">
    <property type="entry name" value="PTS system IIB component-like"/>
    <property type="match status" value="1"/>
</dbReference>
<feature type="domain" description="PTS EIIB type-3" evidence="8">
    <location>
        <begin position="1"/>
        <end position="100"/>
    </location>
</feature>
<proteinExistence type="predicted"/>
<dbReference type="AlphaFoldDB" id="A0A7W9CA08"/>
<dbReference type="Proteomes" id="UP000517712">
    <property type="component" value="Unassembled WGS sequence"/>
</dbReference>
<accession>A0A7W9CA08</accession>
<keyword evidence="4" id="KW-0808">Transferase</keyword>
<dbReference type="GO" id="GO:0016301">
    <property type="term" value="F:kinase activity"/>
    <property type="evidence" value="ECO:0007669"/>
    <property type="project" value="UniProtKB-KW"/>
</dbReference>
<evidence type="ECO:0000256" key="6">
    <source>
        <dbReference type="ARBA" id="ARBA00022777"/>
    </source>
</evidence>
<dbReference type="InterPro" id="IPR003501">
    <property type="entry name" value="PTS_EIIB_2/3"/>
</dbReference>
<feature type="modified residue" description="Phosphocysteine; by EIIA" evidence="7">
    <location>
        <position position="7"/>
    </location>
</feature>
<dbReference type="PROSITE" id="PS51100">
    <property type="entry name" value="PTS_EIIB_TYPE_3"/>
    <property type="match status" value="1"/>
</dbReference>
<evidence type="ECO:0000256" key="3">
    <source>
        <dbReference type="ARBA" id="ARBA00022597"/>
    </source>
</evidence>
<keyword evidence="2" id="KW-0597">Phosphoprotein</keyword>
<dbReference type="GO" id="GO:0008982">
    <property type="term" value="F:protein-N(PI)-phosphohistidine-sugar phosphotransferase activity"/>
    <property type="evidence" value="ECO:0007669"/>
    <property type="project" value="InterPro"/>
</dbReference>
<dbReference type="RefSeq" id="WP_184281082.1">
    <property type="nucleotide sequence ID" value="NZ_BAAAPG010000002.1"/>
</dbReference>
<comment type="caution">
    <text evidence="9">The sequence shown here is derived from an EMBL/GenBank/DDBJ whole genome shotgun (WGS) entry which is preliminary data.</text>
</comment>
<evidence type="ECO:0000313" key="9">
    <source>
        <dbReference type="EMBL" id="MBB5741799.1"/>
    </source>
</evidence>
<keyword evidence="10" id="KW-1185">Reference proteome</keyword>
<evidence type="ECO:0000256" key="4">
    <source>
        <dbReference type="ARBA" id="ARBA00022679"/>
    </source>
</evidence>
<keyword evidence="5" id="KW-0598">Phosphotransferase system</keyword>
<dbReference type="Gene3D" id="3.40.50.2300">
    <property type="match status" value="1"/>
</dbReference>
<evidence type="ECO:0000256" key="1">
    <source>
        <dbReference type="ARBA" id="ARBA00022448"/>
    </source>
</evidence>
<reference evidence="9 10" key="1">
    <citation type="submission" date="2020-08" db="EMBL/GenBank/DDBJ databases">
        <title>Sequencing the genomes of 1000 actinobacteria strains.</title>
        <authorList>
            <person name="Klenk H.-P."/>
        </authorList>
    </citation>
    <scope>NUCLEOTIDE SEQUENCE [LARGE SCALE GENOMIC DNA]</scope>
    <source>
        <strain evidence="9 10">DSM 24823</strain>
    </source>
</reference>
<evidence type="ECO:0000313" key="10">
    <source>
        <dbReference type="Proteomes" id="UP000517712"/>
    </source>
</evidence>
<organism evidence="9 10">
    <name type="scientific">Microbacterium ginsengiterrae</name>
    <dbReference type="NCBI Taxonomy" id="546115"/>
    <lineage>
        <taxon>Bacteria</taxon>
        <taxon>Bacillati</taxon>
        <taxon>Actinomycetota</taxon>
        <taxon>Actinomycetes</taxon>
        <taxon>Micrococcales</taxon>
        <taxon>Microbacteriaceae</taxon>
        <taxon>Microbacterium</taxon>
    </lineage>
</organism>
<keyword evidence="3" id="KW-0762">Sugar transport</keyword>